<gene>
    <name evidence="4 7" type="primary">tgt</name>
    <name evidence="7" type="ORF">SOO65_07120</name>
</gene>
<feature type="binding site" evidence="4">
    <location>
        <position position="312"/>
    </location>
    <ligand>
        <name>Zn(2+)</name>
        <dbReference type="ChEBI" id="CHEBI:29105"/>
    </ligand>
</feature>
<keyword evidence="4" id="KW-0479">Metal-binding</keyword>
<sequence length="680" mass="77296">MSRLNFKLEATASGSRARAATFTTLHGEVQTPIFMPVGTQATVKNQTVESLKTAGSNVLLANTYHLLLRPGAEVMRKFDGIHKFMNWDRPVLTDSGGFQIFSLSHHREMNEKGARFLSYVDNRPIMLTPELSIDMQKAINSDIMMVLDQCIESNASHKDAKAAMELTHRWAKRSLEARGDSQQSMFGIVQGACYEDLRKQSADVLTNLRVNGEGFDGLAIGGLAVGETKSEREDFTAIATEMLPENLPRYLMGVGTPIDILEAVHRGVDMFDCIIPNQYAQRGVVFTSLGNFQMRRSVYKFSEEKLDPSCDCLTCTNYSRAYLHHLMKTDEPLGWHLLTLHNITFYHRLMREIRMNILNGTFLDFYNRKRKELVMSDEENPPTPMTPEKPYKKDKRLSLGDYEVHDSGRGFSSIRQKSSGEVMHSVNPPQEEARNLYVLPARIEERFNELDEVVIWDVGLGAAHNSMAVIHEFLDKDFTGKIRIVSFENDTDPLKLALRNAHHFPHLHHAAPHELLKNNKWVSPKGHIEWELFHGDFAHTFEGAPKPHVIFYDPFSIHTNVELWSEEAFARIFDYCRGNEVQLLNYSASTAVRATLLAVGFTVGYGPASGPKSTTTVAFNEATLAEKLGMTLLGEEWLKRWEKSDAKVARTLSKSDEKEFEEKIRRREQFSKSITRFIEK</sequence>
<comment type="catalytic activity">
    <reaction evidence="4">
        <text>7-aminomethyl-7-carbaguanine + guanosine(34) in tRNA = 7-aminomethyl-7-carbaguanosine(34) in tRNA + guanine</text>
        <dbReference type="Rhea" id="RHEA:24104"/>
        <dbReference type="Rhea" id="RHEA-COMP:10341"/>
        <dbReference type="Rhea" id="RHEA-COMP:10342"/>
        <dbReference type="ChEBI" id="CHEBI:16235"/>
        <dbReference type="ChEBI" id="CHEBI:58703"/>
        <dbReference type="ChEBI" id="CHEBI:74269"/>
        <dbReference type="ChEBI" id="CHEBI:82833"/>
        <dbReference type="EC" id="2.4.2.29"/>
    </reaction>
</comment>
<dbReference type="Pfam" id="PF05430">
    <property type="entry name" value="Methyltransf_30"/>
    <property type="match status" value="1"/>
</dbReference>
<comment type="pathway">
    <text evidence="4">tRNA modification; tRNA-queuosine biosynthesis.</text>
</comment>
<feature type="binding site" evidence="4">
    <location>
        <position position="222"/>
    </location>
    <ligand>
        <name>substrate</name>
    </ligand>
</feature>
<keyword evidence="4" id="KW-0862">Zinc</keyword>
<feature type="binding site" evidence="4">
    <location>
        <begin position="94"/>
        <end position="98"/>
    </location>
    <ligand>
        <name>substrate</name>
    </ligand>
</feature>
<accession>A0AAX4HTV8</accession>
<keyword evidence="2 4" id="KW-0808">Transferase</keyword>
<reference evidence="7 8" key="1">
    <citation type="submission" date="2023-11" db="EMBL/GenBank/DDBJ databases">
        <title>Peredibacter starrii A3.12.</title>
        <authorList>
            <person name="Mitchell R.J."/>
        </authorList>
    </citation>
    <scope>NUCLEOTIDE SEQUENCE [LARGE SCALE GENOMIC DNA]</scope>
    <source>
        <strain evidence="7 8">A3.12</strain>
    </source>
</reference>
<dbReference type="HAMAP" id="MF_00168">
    <property type="entry name" value="Q_tRNA_Tgt"/>
    <property type="match status" value="1"/>
</dbReference>
<name>A0AAX4HTV8_9BACT</name>
<comment type="caution">
    <text evidence="4">Lacks conserved residue(s) required for the propagation of feature annotation.</text>
</comment>
<dbReference type="AlphaFoldDB" id="A0AAX4HTV8"/>
<evidence type="ECO:0000256" key="1">
    <source>
        <dbReference type="ARBA" id="ARBA00022676"/>
    </source>
</evidence>
<evidence type="ECO:0000259" key="6">
    <source>
        <dbReference type="Pfam" id="PF05430"/>
    </source>
</evidence>
<feature type="domain" description="tRNA-guanine(15) transglycosylase-like" evidence="5">
    <location>
        <begin position="16"/>
        <end position="371"/>
    </location>
</feature>
<comment type="subunit">
    <text evidence="4">Homodimer. Within each dimer, one monomer is responsible for RNA recognition and catalysis, while the other monomer binds to the replacement base PreQ1.</text>
</comment>
<evidence type="ECO:0000313" key="8">
    <source>
        <dbReference type="Proteomes" id="UP001324634"/>
    </source>
</evidence>
<dbReference type="NCBIfam" id="TIGR00449">
    <property type="entry name" value="tgt_general"/>
    <property type="match status" value="1"/>
</dbReference>
<dbReference type="GO" id="GO:0046872">
    <property type="term" value="F:metal ion binding"/>
    <property type="evidence" value="ECO:0007669"/>
    <property type="project" value="UniProtKB-KW"/>
</dbReference>
<dbReference type="EMBL" id="CP139487">
    <property type="protein sequence ID" value="WPU66513.1"/>
    <property type="molecule type" value="Genomic_DNA"/>
</dbReference>
<dbReference type="InterPro" id="IPR008471">
    <property type="entry name" value="MnmC-like_methylTransf"/>
</dbReference>
<dbReference type="InterPro" id="IPR004803">
    <property type="entry name" value="TGT"/>
</dbReference>
<dbReference type="InterPro" id="IPR036511">
    <property type="entry name" value="TGT-like_sf"/>
</dbReference>
<dbReference type="PANTHER" id="PTHR46499">
    <property type="entry name" value="QUEUINE TRNA-RIBOSYLTRANSFERASE"/>
    <property type="match status" value="1"/>
</dbReference>
<organism evidence="7 8">
    <name type="scientific">Peredibacter starrii</name>
    <dbReference type="NCBI Taxonomy" id="28202"/>
    <lineage>
        <taxon>Bacteria</taxon>
        <taxon>Pseudomonadati</taxon>
        <taxon>Bdellovibrionota</taxon>
        <taxon>Bacteriovoracia</taxon>
        <taxon>Bacteriovoracales</taxon>
        <taxon>Bacteriovoracaceae</taxon>
        <taxon>Peredibacter</taxon>
    </lineage>
</organism>
<dbReference type="Gene3D" id="3.20.20.105">
    <property type="entry name" value="Queuine tRNA-ribosyltransferase-like"/>
    <property type="match status" value="1"/>
</dbReference>
<evidence type="ECO:0000256" key="4">
    <source>
        <dbReference type="HAMAP-Rule" id="MF_00168"/>
    </source>
</evidence>
<dbReference type="SUPFAM" id="SSF51713">
    <property type="entry name" value="tRNA-guanine transglycosylase"/>
    <property type="match status" value="1"/>
</dbReference>
<evidence type="ECO:0000256" key="3">
    <source>
        <dbReference type="ARBA" id="ARBA00022694"/>
    </source>
</evidence>
<keyword evidence="8" id="KW-1185">Reference proteome</keyword>
<feature type="domain" description="MnmC-like methyltransferase" evidence="6">
    <location>
        <begin position="508"/>
        <end position="619"/>
    </location>
</feature>
<feature type="region of interest" description="RNA binding" evidence="4">
    <location>
        <begin position="253"/>
        <end position="259"/>
    </location>
</feature>
<feature type="binding site" evidence="4">
    <location>
        <position position="341"/>
    </location>
    <ligand>
        <name>Zn(2+)</name>
        <dbReference type="ChEBI" id="CHEBI:29105"/>
    </ligand>
</feature>
<dbReference type="NCBIfam" id="TIGR00430">
    <property type="entry name" value="Q_tRNA_tgt"/>
    <property type="match status" value="1"/>
</dbReference>
<dbReference type="GO" id="GO:0005829">
    <property type="term" value="C:cytosol"/>
    <property type="evidence" value="ECO:0007669"/>
    <property type="project" value="TreeGrafter"/>
</dbReference>
<protein>
    <recommendedName>
        <fullName evidence="4">Queuine tRNA-ribosyltransferase</fullName>
        <ecNumber evidence="4">2.4.2.29</ecNumber>
    </recommendedName>
    <alternativeName>
        <fullName evidence="4">Guanine insertion enzyme</fullName>
    </alternativeName>
    <alternativeName>
        <fullName evidence="4">tRNA-guanine transglycosylase</fullName>
    </alternativeName>
</protein>
<feature type="binding site" evidence="4">
    <location>
        <position position="148"/>
    </location>
    <ligand>
        <name>substrate</name>
    </ligand>
</feature>
<dbReference type="Pfam" id="PF01702">
    <property type="entry name" value="TGT"/>
    <property type="match status" value="1"/>
</dbReference>
<dbReference type="Gene3D" id="3.40.50.150">
    <property type="entry name" value="Vaccinia Virus protein VP39"/>
    <property type="match status" value="1"/>
</dbReference>
<comment type="function">
    <text evidence="4">Catalyzes the base-exchange of a guanine (G) residue with the queuine precursor 7-aminomethyl-7-deazaguanine (PreQ1) at position 34 (anticodon wobble position) in tRNAs with GU(N) anticodons (tRNA-Asp, -Asn, -His and -Tyr). Catalysis occurs through a double-displacement mechanism. The nucleophile active site attacks the C1' of nucleotide 34 to detach the guanine base from the RNA, forming a covalent enzyme-RNA intermediate. The proton acceptor active site deprotonates the incoming PreQ1, allowing a nucleophilic attack on the C1' of the ribose to form the product. After dissociation, two additional enzymatic reactions on the tRNA convert PreQ1 to queuine (Q), resulting in the hypermodified nucleoside queuosine (7-(((4,5-cis-dihydroxy-2-cyclopenten-1-yl)amino)methyl)-7-deazaguanosine).</text>
</comment>
<dbReference type="PANTHER" id="PTHR46499:SF1">
    <property type="entry name" value="QUEUINE TRNA-RIBOSYLTRANSFERASE"/>
    <property type="match status" value="1"/>
</dbReference>
<dbReference type="InterPro" id="IPR029063">
    <property type="entry name" value="SAM-dependent_MTases_sf"/>
</dbReference>
<keyword evidence="4" id="KW-0671">Queuosine biosynthesis</keyword>
<dbReference type="GO" id="GO:0016645">
    <property type="term" value="F:oxidoreductase activity, acting on the CH-NH group of donors"/>
    <property type="evidence" value="ECO:0007669"/>
    <property type="project" value="InterPro"/>
</dbReference>
<evidence type="ECO:0000313" key="7">
    <source>
        <dbReference type="EMBL" id="WPU66513.1"/>
    </source>
</evidence>
<keyword evidence="1 4" id="KW-0328">Glycosyltransferase</keyword>
<evidence type="ECO:0000259" key="5">
    <source>
        <dbReference type="Pfam" id="PF01702"/>
    </source>
</evidence>
<feature type="active site" description="Nucleophile" evidence="4">
    <location>
        <position position="272"/>
    </location>
</feature>
<feature type="binding site" evidence="4">
    <location>
        <position position="190"/>
    </location>
    <ligand>
        <name>substrate</name>
    </ligand>
</feature>
<dbReference type="InterPro" id="IPR002616">
    <property type="entry name" value="tRNA_ribo_trans-like"/>
</dbReference>
<feature type="active site" description="Proton acceptor" evidence="4">
    <location>
        <position position="94"/>
    </location>
</feature>
<feature type="binding site" evidence="4">
    <location>
        <position position="310"/>
    </location>
    <ligand>
        <name>Zn(2+)</name>
        <dbReference type="ChEBI" id="CHEBI:29105"/>
    </ligand>
</feature>
<dbReference type="GO" id="GO:0008616">
    <property type="term" value="P:tRNA queuosine(34) biosynthetic process"/>
    <property type="evidence" value="ECO:0007669"/>
    <property type="project" value="UniProtKB-UniRule"/>
</dbReference>
<dbReference type="KEGG" id="psti:SOO65_07120"/>
<dbReference type="EC" id="2.4.2.29" evidence="4"/>
<evidence type="ECO:0000256" key="2">
    <source>
        <dbReference type="ARBA" id="ARBA00022679"/>
    </source>
</evidence>
<proteinExistence type="inferred from homology"/>
<dbReference type="GO" id="GO:0008479">
    <property type="term" value="F:tRNA-guanosine(34) queuine transglycosylase activity"/>
    <property type="evidence" value="ECO:0007669"/>
    <property type="project" value="UniProtKB-UniRule"/>
</dbReference>
<dbReference type="Proteomes" id="UP001324634">
    <property type="component" value="Chromosome"/>
</dbReference>
<feature type="binding site" evidence="4">
    <location>
        <position position="315"/>
    </location>
    <ligand>
        <name>Zn(2+)</name>
        <dbReference type="ChEBI" id="CHEBI:29105"/>
    </ligand>
</feature>
<comment type="similarity">
    <text evidence="4">Belongs to the queuine tRNA-ribosyltransferase family.</text>
</comment>
<keyword evidence="3 4" id="KW-0819">tRNA processing</keyword>
<dbReference type="RefSeq" id="WP_321398801.1">
    <property type="nucleotide sequence ID" value="NZ_CP139487.1"/>
</dbReference>
<comment type="cofactor">
    <cofactor evidence="4">
        <name>Zn(2+)</name>
        <dbReference type="ChEBI" id="CHEBI:29105"/>
    </cofactor>
    <text evidence="4">Binds 1 zinc ion per subunit.</text>
</comment>
<dbReference type="InterPro" id="IPR050076">
    <property type="entry name" value="ArchSynthase1/Queuine_TRR"/>
</dbReference>